<dbReference type="GO" id="GO:0006914">
    <property type="term" value="P:autophagy"/>
    <property type="evidence" value="ECO:0007669"/>
    <property type="project" value="UniProtKB-KW"/>
</dbReference>
<feature type="transmembrane region" description="Helical" evidence="8">
    <location>
        <begin position="160"/>
        <end position="179"/>
    </location>
</feature>
<dbReference type="Pfam" id="PF11700">
    <property type="entry name" value="ATG22"/>
    <property type="match status" value="1"/>
</dbReference>
<keyword evidence="3 8" id="KW-0813">Transport</keyword>
<comment type="similarity">
    <text evidence="2 8">Belongs to the ATG22 family.</text>
</comment>
<evidence type="ECO:0000256" key="5">
    <source>
        <dbReference type="ARBA" id="ARBA00022989"/>
    </source>
</evidence>
<dbReference type="InterPro" id="IPR036259">
    <property type="entry name" value="MFS_trans_sf"/>
</dbReference>
<dbReference type="InterPro" id="IPR050495">
    <property type="entry name" value="ATG22/LtaA_families"/>
</dbReference>
<protein>
    <recommendedName>
        <fullName evidence="8">Autophagy-related protein</fullName>
    </recommendedName>
</protein>
<feature type="transmembrane region" description="Helical" evidence="8">
    <location>
        <begin position="188"/>
        <end position="208"/>
    </location>
</feature>
<evidence type="ECO:0000313" key="11">
    <source>
        <dbReference type="Proteomes" id="UP000031516"/>
    </source>
</evidence>
<dbReference type="AlphaFoldDB" id="A0A0A8LA67"/>
<feature type="transmembrane region" description="Helical" evidence="8">
    <location>
        <begin position="415"/>
        <end position="435"/>
    </location>
</feature>
<keyword evidence="8" id="KW-0029">Amino-acid transport</keyword>
<evidence type="ECO:0000256" key="2">
    <source>
        <dbReference type="ARBA" id="ARBA00006978"/>
    </source>
</evidence>
<evidence type="ECO:0000256" key="8">
    <source>
        <dbReference type="RuleBase" id="RU363073"/>
    </source>
</evidence>
<feature type="transmembrane region" description="Helical" evidence="8">
    <location>
        <begin position="447"/>
        <end position="469"/>
    </location>
</feature>
<feature type="transmembrane region" description="Helical" evidence="8">
    <location>
        <begin position="245"/>
        <end position="264"/>
    </location>
</feature>
<keyword evidence="4 8" id="KW-0812">Transmembrane</keyword>
<dbReference type="InterPro" id="IPR024671">
    <property type="entry name" value="Atg22-like"/>
</dbReference>
<dbReference type="PANTHER" id="PTHR23519:SF2">
    <property type="entry name" value="AUTOPHAGY-RELATED PROTEIN 22"/>
    <property type="match status" value="1"/>
</dbReference>
<reference evidence="10 11" key="1">
    <citation type="submission" date="2014-03" db="EMBL/GenBank/DDBJ databases">
        <title>The genome of Kluyveromyces dobzhanskii.</title>
        <authorList>
            <person name="Nystedt B."/>
            <person name="Astrom S."/>
        </authorList>
    </citation>
    <scope>NUCLEOTIDE SEQUENCE [LARGE SCALE GENOMIC DNA]</scope>
    <source>
        <strain evidence="10 11">CBS 2104</strain>
    </source>
</reference>
<dbReference type="GO" id="GO:0032974">
    <property type="term" value="P:amino acid transmembrane export from vacuole"/>
    <property type="evidence" value="ECO:0007669"/>
    <property type="project" value="TreeGrafter"/>
</dbReference>
<dbReference type="SUPFAM" id="SSF103473">
    <property type="entry name" value="MFS general substrate transporter"/>
    <property type="match status" value="2"/>
</dbReference>
<keyword evidence="5 8" id="KW-1133">Transmembrane helix</keyword>
<keyword evidence="6 8" id="KW-0072">Autophagy</keyword>
<comment type="subcellular location">
    <subcellularLocation>
        <location evidence="1 8">Vacuole membrane</location>
        <topology evidence="1 8">Multi-pass membrane protein</topology>
    </subcellularLocation>
</comment>
<feature type="transmembrane region" description="Helical" evidence="8">
    <location>
        <begin position="135"/>
        <end position="154"/>
    </location>
</feature>
<comment type="function">
    <text evidence="8">Vacuolar effluxer which mediate the efflux of amino acids resulting from autophagic degradation. The release of autophagic amino acids allows the maintenance of protein synthesis and viability during nitrogen starvation.</text>
</comment>
<dbReference type="EMBL" id="CCBQ010000045">
    <property type="protein sequence ID" value="CDO95759.1"/>
    <property type="molecule type" value="Genomic_DNA"/>
</dbReference>
<feature type="transmembrane region" description="Helical" evidence="8">
    <location>
        <begin position="276"/>
        <end position="298"/>
    </location>
</feature>
<evidence type="ECO:0000313" key="10">
    <source>
        <dbReference type="EMBL" id="CDO95759.1"/>
    </source>
</evidence>
<organism evidence="10 11">
    <name type="scientific">Kluyveromyces dobzhanskii CBS 2104</name>
    <dbReference type="NCBI Taxonomy" id="1427455"/>
    <lineage>
        <taxon>Eukaryota</taxon>
        <taxon>Fungi</taxon>
        <taxon>Dikarya</taxon>
        <taxon>Ascomycota</taxon>
        <taxon>Saccharomycotina</taxon>
        <taxon>Saccharomycetes</taxon>
        <taxon>Saccharomycetales</taxon>
        <taxon>Saccharomycetaceae</taxon>
        <taxon>Kluyveromyces</taxon>
    </lineage>
</organism>
<feature type="transmembrane region" description="Helical" evidence="8">
    <location>
        <begin position="481"/>
        <end position="502"/>
    </location>
</feature>
<proteinExistence type="inferred from homology"/>
<comment type="caution">
    <text evidence="10">The sequence shown here is derived from an EMBL/GenBank/DDBJ whole genome shotgun (WGS) entry which is preliminary data.</text>
</comment>
<evidence type="ECO:0000256" key="6">
    <source>
        <dbReference type="ARBA" id="ARBA00023006"/>
    </source>
</evidence>
<keyword evidence="11" id="KW-1185">Reference proteome</keyword>
<name>A0A0A8LA67_9SACH</name>
<evidence type="ECO:0000256" key="3">
    <source>
        <dbReference type="ARBA" id="ARBA00022448"/>
    </source>
</evidence>
<feature type="transmembrane region" description="Helical" evidence="8">
    <location>
        <begin position="514"/>
        <end position="531"/>
    </location>
</feature>
<dbReference type="Proteomes" id="UP000031516">
    <property type="component" value="Unassembled WGS sequence"/>
</dbReference>
<evidence type="ECO:0000256" key="1">
    <source>
        <dbReference type="ARBA" id="ARBA00004128"/>
    </source>
</evidence>
<feature type="transmembrane region" description="Helical" evidence="8">
    <location>
        <begin position="66"/>
        <end position="83"/>
    </location>
</feature>
<feature type="transmembrane region" description="Helical" evidence="8">
    <location>
        <begin position="310"/>
        <end position="330"/>
    </location>
</feature>
<evidence type="ECO:0000256" key="9">
    <source>
        <dbReference type="SAM" id="MobiDB-lite"/>
    </source>
</evidence>
<gene>
    <name evidence="10" type="ORF">KLDO_g3989</name>
</gene>
<feature type="transmembrane region" description="Helical" evidence="8">
    <location>
        <begin position="373"/>
        <end position="394"/>
    </location>
</feature>
<sequence length="544" mass="60083">MTESTPLKANDASCSSLSGSNRLTVDTSIEDIEPLQNEPNPQNTSDGAAHCHEGVALSDWDSTKTYLVWLLICFSTGPCAAMMRSYVPAVIQTTAHALGHPKDSSGPCLPKGDDCYVNFGWGSVQYTSYSLYLKAIYTSVEGLIAIVLMAFADYSNNRKWLMIAATTSYGIFSIPFYWLSDDQKFRTLVLQSVLYCLMLCVSTVYQITESSYIPVFMNARHCSLLQDNKRKGSGGMSRGVNVSTWGLVVGNIGGIIASLVGVIITQTTADPTNKDFLLAVTIAGVVTTTISLICANLVPNLKGKEFKNEVGTTMVLMPIMRFKAIFLDLLEYREALKFCGAWVLWNVAYSNFLSVFGLLFRSTIGIGSSDAEFTVWQFFNLLVACLGPLGWMTFYSRFTNDKSCSFSIGVMKKSLYCMLAAGTFINFWGCLGVKHNSTIGFKSRWEFWLFQALIVGSSSGIRTINRVVYSAMLPSGTENQYFGFEIMLGLCTGWCETLVVALLQDKTGNSRIPFIPNTLLYMAVVLLLYTVDLEKGMKKAEKWN</sequence>
<dbReference type="GO" id="GO:0005774">
    <property type="term" value="C:vacuolar membrane"/>
    <property type="evidence" value="ECO:0007669"/>
    <property type="project" value="UniProtKB-SubCell"/>
</dbReference>
<feature type="transmembrane region" description="Helical" evidence="8">
    <location>
        <begin position="342"/>
        <end position="361"/>
    </location>
</feature>
<keyword evidence="8" id="KW-0926">Vacuole</keyword>
<dbReference type="OrthoDB" id="42657at2759"/>
<evidence type="ECO:0000256" key="7">
    <source>
        <dbReference type="ARBA" id="ARBA00023136"/>
    </source>
</evidence>
<keyword evidence="7 8" id="KW-0472">Membrane</keyword>
<dbReference type="PANTHER" id="PTHR23519">
    <property type="entry name" value="AUTOPHAGY-RELATED PROTEIN 22"/>
    <property type="match status" value="1"/>
</dbReference>
<evidence type="ECO:0000256" key="4">
    <source>
        <dbReference type="ARBA" id="ARBA00022692"/>
    </source>
</evidence>
<accession>A0A0A8LA67</accession>
<feature type="region of interest" description="Disordered" evidence="9">
    <location>
        <begin position="1"/>
        <end position="21"/>
    </location>
</feature>